<gene>
    <name evidence="2" type="ORF">MFU01_39010</name>
    <name evidence="3" type="ORF">SAMN05443572_10899</name>
</gene>
<evidence type="ECO:0000256" key="1">
    <source>
        <dbReference type="SAM" id="MobiDB-lite"/>
    </source>
</evidence>
<protein>
    <submittedName>
        <fullName evidence="2">Uncharacterized protein</fullName>
    </submittedName>
</protein>
<sequence>MATNPSAFDKDFGYLLPFLDKVAAAAAGLEDPQAREELTRLMAEEKVRWERARELLRGASGKGGGRSDDRASPESALARASADDVHRTAPSPSGLTVGSLKSDGAAPKSRRP</sequence>
<evidence type="ECO:0000313" key="4">
    <source>
        <dbReference type="Proteomes" id="UP000183760"/>
    </source>
</evidence>
<feature type="region of interest" description="Disordered" evidence="1">
    <location>
        <begin position="55"/>
        <end position="112"/>
    </location>
</feature>
<organism evidence="2 5">
    <name type="scientific">Myxococcus fulvus</name>
    <dbReference type="NCBI Taxonomy" id="33"/>
    <lineage>
        <taxon>Bacteria</taxon>
        <taxon>Pseudomonadati</taxon>
        <taxon>Myxococcota</taxon>
        <taxon>Myxococcia</taxon>
        <taxon>Myxococcales</taxon>
        <taxon>Cystobacterineae</taxon>
        <taxon>Myxococcaceae</taxon>
        <taxon>Myxococcus</taxon>
    </lineage>
</organism>
<dbReference type="RefSeq" id="WP_074957209.1">
    <property type="nucleotide sequence ID" value="NZ_BJXR01000030.1"/>
</dbReference>
<dbReference type="Proteomes" id="UP000183760">
    <property type="component" value="Unassembled WGS sequence"/>
</dbReference>
<dbReference type="EMBL" id="BJXR01000030">
    <property type="protein sequence ID" value="GEN08864.1"/>
    <property type="molecule type" value="Genomic_DNA"/>
</dbReference>
<name>A0A511T3X5_MYXFU</name>
<dbReference type="AlphaFoldDB" id="A0A511T3X5"/>
<evidence type="ECO:0000313" key="2">
    <source>
        <dbReference type="EMBL" id="GEN08864.1"/>
    </source>
</evidence>
<reference evidence="2 5" key="2">
    <citation type="submission" date="2019-07" db="EMBL/GenBank/DDBJ databases">
        <title>Whole genome shotgun sequence of Myxococcus fulvus NBRC 100333.</title>
        <authorList>
            <person name="Hosoyama A."/>
            <person name="Uohara A."/>
            <person name="Ohji S."/>
            <person name="Ichikawa N."/>
        </authorList>
    </citation>
    <scope>NUCLEOTIDE SEQUENCE [LARGE SCALE GENOMIC DNA]</scope>
    <source>
        <strain evidence="2 5">NBRC 100333</strain>
    </source>
</reference>
<comment type="caution">
    <text evidence="2">The sequence shown here is derived from an EMBL/GenBank/DDBJ whole genome shotgun (WGS) entry which is preliminary data.</text>
</comment>
<evidence type="ECO:0000313" key="3">
    <source>
        <dbReference type="EMBL" id="SEU28897.1"/>
    </source>
</evidence>
<proteinExistence type="predicted"/>
<keyword evidence="4" id="KW-1185">Reference proteome</keyword>
<dbReference type="STRING" id="1334629.MFUL124B02_15345"/>
<dbReference type="OrthoDB" id="5520609at2"/>
<reference evidence="3 4" key="1">
    <citation type="submission" date="2016-10" db="EMBL/GenBank/DDBJ databases">
        <authorList>
            <person name="Varghese N."/>
            <person name="Submissions S."/>
        </authorList>
    </citation>
    <scope>NUCLEOTIDE SEQUENCE [LARGE SCALE GENOMIC DNA]</scope>
    <source>
        <strain evidence="3 4">DSM 16525</strain>
    </source>
</reference>
<dbReference type="Proteomes" id="UP000321514">
    <property type="component" value="Unassembled WGS sequence"/>
</dbReference>
<accession>A0A511T3X5</accession>
<dbReference type="EMBL" id="FOIB01000008">
    <property type="protein sequence ID" value="SEU28897.1"/>
    <property type="molecule type" value="Genomic_DNA"/>
</dbReference>
<evidence type="ECO:0000313" key="5">
    <source>
        <dbReference type="Proteomes" id="UP000321514"/>
    </source>
</evidence>